<dbReference type="InterPro" id="IPR047175">
    <property type="entry name" value="CotS-like"/>
</dbReference>
<gene>
    <name evidence="2" type="ORF">bsdtw1_03141</name>
</gene>
<dbReference type="PANTHER" id="PTHR39179">
    <property type="entry name" value="SPORE COAT PROTEIN I"/>
    <property type="match status" value="1"/>
</dbReference>
<dbReference type="InterPro" id="IPR002575">
    <property type="entry name" value="Aminoglycoside_PTrfase"/>
</dbReference>
<feature type="domain" description="Aminoglycoside phosphotransferase" evidence="1">
    <location>
        <begin position="47"/>
        <end position="262"/>
    </location>
</feature>
<dbReference type="Pfam" id="PF01636">
    <property type="entry name" value="APH"/>
    <property type="match status" value="1"/>
</dbReference>
<proteinExistence type="predicted"/>
<dbReference type="Gene3D" id="3.90.1200.10">
    <property type="match status" value="1"/>
</dbReference>
<accession>A0A6V8SIJ4</accession>
<comment type="caution">
    <text evidence="2">The sequence shown here is derived from an EMBL/GenBank/DDBJ whole genome shotgun (WGS) entry which is preliminary data.</text>
</comment>
<dbReference type="EMBL" id="BLZR01000001">
    <property type="protein sequence ID" value="GFP77027.1"/>
    <property type="molecule type" value="Genomic_DNA"/>
</dbReference>
<keyword evidence="2" id="KW-0167">Capsid protein</keyword>
<evidence type="ECO:0000313" key="2">
    <source>
        <dbReference type="EMBL" id="GFP77027.1"/>
    </source>
</evidence>
<evidence type="ECO:0000313" key="3">
    <source>
        <dbReference type="Proteomes" id="UP000580568"/>
    </source>
</evidence>
<dbReference type="AlphaFoldDB" id="A0A6V8SIJ4"/>
<dbReference type="SUPFAM" id="SSF56112">
    <property type="entry name" value="Protein kinase-like (PK-like)"/>
    <property type="match status" value="1"/>
</dbReference>
<dbReference type="GO" id="GO:0042601">
    <property type="term" value="C:endospore-forming forespore"/>
    <property type="evidence" value="ECO:0007669"/>
    <property type="project" value="TreeGrafter"/>
</dbReference>
<dbReference type="RefSeq" id="WP_183278423.1">
    <property type="nucleotide sequence ID" value="NZ_BLZR01000001.1"/>
</dbReference>
<name>A0A6V8SIJ4_9CLOT</name>
<dbReference type="PANTHER" id="PTHR39179:SF1">
    <property type="entry name" value="SPORE COAT PROTEIN I"/>
    <property type="match status" value="1"/>
</dbReference>
<dbReference type="InterPro" id="IPR011009">
    <property type="entry name" value="Kinase-like_dom_sf"/>
</dbReference>
<dbReference type="InterPro" id="IPR014255">
    <property type="entry name" value="Spore_coat_CotS"/>
</dbReference>
<protein>
    <submittedName>
        <fullName evidence="2">Spore coat protein I</fullName>
    </submittedName>
</protein>
<evidence type="ECO:0000259" key="1">
    <source>
        <dbReference type="Pfam" id="PF01636"/>
    </source>
</evidence>
<dbReference type="NCBIfam" id="TIGR02906">
    <property type="entry name" value="spore_CotS"/>
    <property type="match status" value="1"/>
</dbReference>
<reference evidence="2 3" key="1">
    <citation type="submission" date="2020-07" db="EMBL/GenBank/DDBJ databases">
        <title>A new beta-1,3-glucan-decomposing anaerobic bacterium isolated from anoxic soil subjected to biological soil disinfestation.</title>
        <authorList>
            <person name="Ueki A."/>
            <person name="Tonouchi A."/>
        </authorList>
    </citation>
    <scope>NUCLEOTIDE SEQUENCE [LARGE SCALE GENOMIC DNA]</scope>
    <source>
        <strain evidence="2 3">TW1</strain>
    </source>
</reference>
<dbReference type="Proteomes" id="UP000580568">
    <property type="component" value="Unassembled WGS sequence"/>
</dbReference>
<organism evidence="2 3">
    <name type="scientific">Clostridium fungisolvens</name>
    <dbReference type="NCBI Taxonomy" id="1604897"/>
    <lineage>
        <taxon>Bacteria</taxon>
        <taxon>Bacillati</taxon>
        <taxon>Bacillota</taxon>
        <taxon>Clostridia</taxon>
        <taxon>Eubacteriales</taxon>
        <taxon>Clostridiaceae</taxon>
        <taxon>Clostridium</taxon>
    </lineage>
</organism>
<dbReference type="Gene3D" id="3.30.200.20">
    <property type="entry name" value="Phosphorylase Kinase, domain 1"/>
    <property type="match status" value="1"/>
</dbReference>
<keyword evidence="2" id="KW-0946">Virion</keyword>
<keyword evidence="3" id="KW-1185">Reference proteome</keyword>
<sequence>MPKELHAAAASLLSESNVGKHVLPYYNLKEASIEQIKLKNTDKQRAVYKIDYNNKTYCLKKVYYTEPELLFVYSAMEWLYRNGINVPRFLPTVNKSRFVNYNDMLFVLTPWVDGEKCNYDDIDNIVETSKYLAKMHYSSKDFFPIPDSKIKKGYDDLYISINKHFQKLLICSNSAYLYKDKFSKMFLDSFDKNIDLAKFALETASTINKDNLTSSLCHGDYVNKNIIFDKNKEIWIIDFDKCSYDYIAHDISYYLRRLLKRDNTKWDVEIAINCIKNYNEINKLTVDDIKYILVYLSFPQKYWRISKDYYNNIKKCNKNSFCNLLEKTVKKTDYQLNFISELTDHLKKHYSLDI</sequence>